<dbReference type="InterPro" id="IPR008030">
    <property type="entry name" value="NmrA-like"/>
</dbReference>
<dbReference type="Pfam" id="PF05368">
    <property type="entry name" value="NmrA"/>
    <property type="match status" value="1"/>
</dbReference>
<dbReference type="EMBL" id="ML769656">
    <property type="protein sequence ID" value="KAE9390480.1"/>
    <property type="molecule type" value="Genomic_DNA"/>
</dbReference>
<reference evidence="5" key="1">
    <citation type="journal article" date="2019" name="Environ. Microbiol.">
        <title>Fungal ecological strategies reflected in gene transcription - a case study of two litter decomposers.</title>
        <authorList>
            <person name="Barbi F."/>
            <person name="Kohler A."/>
            <person name="Barry K."/>
            <person name="Baskaran P."/>
            <person name="Daum C."/>
            <person name="Fauchery L."/>
            <person name="Ihrmark K."/>
            <person name="Kuo A."/>
            <person name="LaButti K."/>
            <person name="Lipzen A."/>
            <person name="Morin E."/>
            <person name="Grigoriev I.V."/>
            <person name="Henrissat B."/>
            <person name="Lindahl B."/>
            <person name="Martin F."/>
        </authorList>
    </citation>
    <scope>NUCLEOTIDE SEQUENCE</scope>
    <source>
        <strain evidence="5">JB14</strain>
    </source>
</reference>
<evidence type="ECO:0000313" key="6">
    <source>
        <dbReference type="Proteomes" id="UP000799118"/>
    </source>
</evidence>
<evidence type="ECO:0000256" key="3">
    <source>
        <dbReference type="ARBA" id="ARBA00023002"/>
    </source>
</evidence>
<keyword evidence="3" id="KW-0560">Oxidoreductase</keyword>
<dbReference type="PANTHER" id="PTHR47706">
    <property type="entry name" value="NMRA-LIKE FAMILY PROTEIN"/>
    <property type="match status" value="1"/>
</dbReference>
<evidence type="ECO:0000256" key="2">
    <source>
        <dbReference type="ARBA" id="ARBA00022857"/>
    </source>
</evidence>
<proteinExistence type="inferred from homology"/>
<evidence type="ECO:0000259" key="4">
    <source>
        <dbReference type="Pfam" id="PF05368"/>
    </source>
</evidence>
<dbReference type="GO" id="GO:0016491">
    <property type="term" value="F:oxidoreductase activity"/>
    <property type="evidence" value="ECO:0007669"/>
    <property type="project" value="UniProtKB-KW"/>
</dbReference>
<comment type="similarity">
    <text evidence="1">Belongs to the NmrA-type oxidoreductase family. Isoflavone reductase subfamily.</text>
</comment>
<dbReference type="SUPFAM" id="SSF51735">
    <property type="entry name" value="NAD(P)-binding Rossmann-fold domains"/>
    <property type="match status" value="1"/>
</dbReference>
<evidence type="ECO:0000256" key="1">
    <source>
        <dbReference type="ARBA" id="ARBA00005725"/>
    </source>
</evidence>
<dbReference type="AlphaFoldDB" id="A0A6A4GYS6"/>
<dbReference type="InterPro" id="IPR036291">
    <property type="entry name" value="NAD(P)-bd_dom_sf"/>
</dbReference>
<dbReference type="InterPro" id="IPR051609">
    <property type="entry name" value="NmrA/Isoflavone_reductase-like"/>
</dbReference>
<feature type="domain" description="NmrA-like" evidence="4">
    <location>
        <begin position="3"/>
        <end position="250"/>
    </location>
</feature>
<dbReference type="Proteomes" id="UP000799118">
    <property type="component" value="Unassembled WGS sequence"/>
</dbReference>
<name>A0A6A4GYS6_9AGAR</name>
<accession>A0A6A4GYS6</accession>
<dbReference type="PANTHER" id="PTHR47706:SF4">
    <property type="entry name" value="NMRA-LIKE DOMAIN-CONTAINING PROTEIN"/>
    <property type="match status" value="1"/>
</dbReference>
<gene>
    <name evidence="5" type="ORF">BT96DRAFT_925855</name>
</gene>
<organism evidence="5 6">
    <name type="scientific">Gymnopus androsaceus JB14</name>
    <dbReference type="NCBI Taxonomy" id="1447944"/>
    <lineage>
        <taxon>Eukaryota</taxon>
        <taxon>Fungi</taxon>
        <taxon>Dikarya</taxon>
        <taxon>Basidiomycota</taxon>
        <taxon>Agaricomycotina</taxon>
        <taxon>Agaricomycetes</taxon>
        <taxon>Agaricomycetidae</taxon>
        <taxon>Agaricales</taxon>
        <taxon>Marasmiineae</taxon>
        <taxon>Omphalotaceae</taxon>
        <taxon>Gymnopus</taxon>
    </lineage>
</organism>
<protein>
    <submittedName>
        <fullName evidence="5">NAD(P)-binding protein</fullName>
    </submittedName>
</protein>
<sequence length="284" mass="31975">MKSQRIAVAGGTGKFGRHIVEGLLEIKQQHSLEVIVLSRTPASEGISYAGSSAPIVTVDYQDQDSIRKVLNKYQIDTIISTIASIDTSEGFISAQESLLRAGLSVPTFRRFAPSEFVVDSEQVKGIKLYQTKVPIIRSLEEVKAERGDFFEYSRFNCGIFMNYLGYGNTKPEGHKAFGHLDHFPWLIDLSKQKADVPGDGEMDMVYTRVEDVGKFVAAASQLDVWEEYNDMAGEVMTINQVIRVCKEICGERPCFSLYFVDLIEAMQVRNSTSNTTQERKFWRI</sequence>
<dbReference type="OrthoDB" id="9974981at2759"/>
<keyword evidence="6" id="KW-1185">Reference proteome</keyword>
<keyword evidence="2" id="KW-0521">NADP</keyword>
<evidence type="ECO:0000313" key="5">
    <source>
        <dbReference type="EMBL" id="KAE9390480.1"/>
    </source>
</evidence>
<dbReference type="Gene3D" id="3.40.50.720">
    <property type="entry name" value="NAD(P)-binding Rossmann-like Domain"/>
    <property type="match status" value="1"/>
</dbReference>